<reference evidence="8" key="1">
    <citation type="submission" date="2006-10" db="EMBL/GenBank/DDBJ databases">
        <authorList>
            <person name="Amadeo P."/>
            <person name="Zhao Q."/>
            <person name="Wortman J."/>
            <person name="Fraser-Liggett C."/>
            <person name="Carlton J."/>
        </authorList>
    </citation>
    <scope>NUCLEOTIDE SEQUENCE</scope>
    <source>
        <strain evidence="8">G3</strain>
    </source>
</reference>
<dbReference type="Gene3D" id="3.30.2410.10">
    <property type="entry name" value="Hect, E3 ligase catalytic domain"/>
    <property type="match status" value="1"/>
</dbReference>
<dbReference type="KEGG" id="tva:4752416"/>
<dbReference type="InterPro" id="IPR000569">
    <property type="entry name" value="HECT_dom"/>
</dbReference>
<comment type="catalytic activity">
    <reaction evidence="1">
        <text>S-ubiquitinyl-[E2 ubiquitin-conjugating enzyme]-L-cysteine + [acceptor protein]-L-lysine = [E2 ubiquitin-conjugating enzyme]-L-cysteine + N(6)-ubiquitinyl-[acceptor protein]-L-lysine.</text>
        <dbReference type="EC" id="2.3.2.26"/>
    </reaction>
</comment>
<dbReference type="EMBL" id="DS113844">
    <property type="protein sequence ID" value="EAX94675.1"/>
    <property type="molecule type" value="Genomic_DNA"/>
</dbReference>
<dbReference type="InterPro" id="IPR044611">
    <property type="entry name" value="E3A/B/C-like"/>
</dbReference>
<keyword evidence="6" id="KW-0175">Coiled coil</keyword>
<keyword evidence="4 5" id="KW-0833">Ubl conjugation pathway</keyword>
<name>A2FK98_TRIV3</name>
<protein>
    <recommendedName>
        <fullName evidence="2">HECT-type E3 ubiquitin transferase</fullName>
        <ecNumber evidence="2">2.3.2.26</ecNumber>
    </recommendedName>
</protein>
<feature type="domain" description="HECT" evidence="7">
    <location>
        <begin position="1932"/>
        <end position="2055"/>
    </location>
</feature>
<dbReference type="InParanoid" id="A2FK98"/>
<evidence type="ECO:0000313" key="8">
    <source>
        <dbReference type="EMBL" id="EAX94675.1"/>
    </source>
</evidence>
<dbReference type="PANTHER" id="PTHR45700:SF2">
    <property type="entry name" value="UBIQUITIN-PROTEIN LIGASE E3C"/>
    <property type="match status" value="1"/>
</dbReference>
<dbReference type="PANTHER" id="PTHR45700">
    <property type="entry name" value="UBIQUITIN-PROTEIN LIGASE E3C"/>
    <property type="match status" value="1"/>
</dbReference>
<dbReference type="OrthoDB" id="8068875at2759"/>
<dbReference type="EC" id="2.3.2.26" evidence="2"/>
<dbReference type="GO" id="GO:0061630">
    <property type="term" value="F:ubiquitin protein ligase activity"/>
    <property type="evidence" value="ECO:0000318"/>
    <property type="project" value="GO_Central"/>
</dbReference>
<dbReference type="RefSeq" id="XP_001307605.1">
    <property type="nucleotide sequence ID" value="XM_001307604.1"/>
</dbReference>
<dbReference type="SMART" id="SM00119">
    <property type="entry name" value="HECTc"/>
    <property type="match status" value="1"/>
</dbReference>
<evidence type="ECO:0000259" key="7">
    <source>
        <dbReference type="PROSITE" id="PS50237"/>
    </source>
</evidence>
<sequence>MNGSIVSLIKEIPFASESLSANFSKAALSRGEIDFDMQEYLYKYSSQQENQLLSFTHIYDKLLRKIRSQFDQNTKNYTRFIINRVPCEDQVYSQMLSTENFDEIPDSELYYYITQSENKIDPLNYSKLLERVLKTAYPRTKLAAIQFFMKIRYNTAHAQFELPEINHNKIELVESCSMNNWATNETFLQYLAKSSTHCLQISIIENSINVIYILYKNNQGFYIFNINKQTILHDGNTIPISSILNFPIINLSVVNGKLTFICLNGLRSCAIQLDDDAVPSTKITKEPNDLCKLFDSPEKAICNIDGSKVYFNNQSKIVGFDLVSFTKINPPDYYFKSRINYIGDEYLSITATDKIIFFDKYRHSYLSRYTPIIRPSFPSSSLIAATIIGIDMLDELTMTFEHLIKGIFLPNDLVSNQDQNIEEGMQFYEDLHKSDIDPAFTFIMDTMLMRFFALNLRQKVSLNEKISDLISRFISRCFSKINTTVPHLNTIDMLVRTTNSGVYWPSLLLNIQSHFTDIFSLPQSLFFDMTSEYEKLNDDDLLNVITIRMNDIYYLTKTRKSSEKKNDAKTTKSIYDREFLSFFKSVFSLIQTRKLSVSRILLKKVLEILSVIPLRRNLAELSLNFLVNELNLNKLMTDDVFPDVCQWFADDRKPELYTIKLNTTVFSSENNYNDINLELETPFDELMITNEKNKPDNVFFNFEEFKNPQILNGFELNLSIISAQKNNQFLINGTETKSTSLEFLKYCIPDSIFSLISLVVNKCLKKLEKVIEISEFERQNQSLLNLLFRKNKEDDFIYEMRGKMKFFVKEVDTKEKEKLLNSHQINLVLATENKFTKKLFSKEDKRLATASRMINNNNDYFKSILQILVSIFYSCDYLKEFNELLEKEKIDPLKMPEWFEAINTKFQSLFTNIRKSIQDEANGRQENDGVLSQISYKYKFLMESQLDSRNREERMEDIFAIYSLDFKKSDLMNVEEANRKRKELKNEISQYVKKFMSKFTNKNLSAAIYRSFIQLFDLEHHRDLVDTFDSKMVALNDTAYTLHMIPFTSKLENVAEQFLNARSDFIRNVTLIIYAIFGRTNYVMRNVTLLMEGNENEYYSNIYDTATTSQGYNFLMPKIINSLRQKKDAKFFLQKVTPELDQNTISAFILLGAEIFDSDITRYVLVGDNCVSVNNSKLTDAQKKSNPSCFMISPPNFEVDQKLTKSLVEIIQKMDFNIKDITTAIKNCIVMSFFSKVMKNVKNPQEFALNFPQISRVSKEINSTKIPAYSSNVFCHKIRQLMMFSEIKESKKDTLICLSQNTSANRIIKGSVYTSSFFVYTKVVGPSFAVKFNFDKFTNQLKYLGFIDEDWNCCFLSFLDKRIYMDKKSYPFNDNMTKLTLTGVDNFVQFNDMKIDFGTDKNKWIFLITVCDNSKIKYTVEKAVINPKVTTEKPQEHQFDVKKIFPDICIGMSVKLEGFYDAFVRDFHSNYFIVDAIDEEIDAYQSAIPCRYNQIEQKQTDFESIINIASKTYEICDINQNKEKLLNIIRQYTFSIMKTFMNHFDPSNFIIFTIESLAKLTDDAPQKQIDEIKYQIESDAKRKQILDLIVQKLKEFDSSPQSKKTKDFDALNNDPSSSYQYAFFQGWNHGLLMQKTFINGCHFLFDFEKICSAFAAKILVSFKNDVPNNVDDAKLYLKYFDLPIDYKISASIDFAIYLNQIVTFVFQNDPQFILQKSDHSKLINSSAKLLCKELFTFISTNQGDKMTLLPLFSNVTTKMERHRFTIANCSNLLEVIDQKGVISILNPNTQKAVKFFRYIPEQDPKKCLTQWKEWNNKDFRQCLTSVVETIQSLKTVNVNYPNLVVYYCHLAYCETNGIPEDYYDMKGPRERIYNQLQYLTSLRGFDAFQGHIDAGKFIVMTIPIKETYARTFSYNNAKVIIDTWAEHSKRFKTTILKEEGYSRMRFYMAIYLGETGIDASGLFKDSLSQMVDELMDVNFRMFVPPQPSLKNVNYGLVPSSSLSEKRSFAIGALIACEVATNNTAKWTLPMFIWNYLASDEKAVLEEFVDCDDKIYFNGLKSVLAHIKKGFNDVIAPEKIAHITGNYLKMLAIGSQEKMTLDKFKRFVEPNGNITNVLFDAVAAFTHEEFMQLIKFITGQNTIPPDGIVIKVRSSPPRPNQRTEQQYAYPVAHLCFNTLDLMPYRTPSVLRERLLFAIQNSSEIND</sequence>
<dbReference type="GO" id="GO:0005737">
    <property type="term" value="C:cytoplasm"/>
    <property type="evidence" value="ECO:0000318"/>
    <property type="project" value="GO_Central"/>
</dbReference>
<keyword evidence="3" id="KW-0808">Transferase</keyword>
<accession>A2FK98</accession>
<proteinExistence type="predicted"/>
<evidence type="ECO:0000313" key="9">
    <source>
        <dbReference type="Proteomes" id="UP000001542"/>
    </source>
</evidence>
<evidence type="ECO:0000256" key="1">
    <source>
        <dbReference type="ARBA" id="ARBA00000885"/>
    </source>
</evidence>
<dbReference type="Proteomes" id="UP000001542">
    <property type="component" value="Unassembled WGS sequence"/>
</dbReference>
<dbReference type="SMR" id="A2FK98"/>
<dbReference type="GO" id="GO:0006511">
    <property type="term" value="P:ubiquitin-dependent protein catabolic process"/>
    <property type="evidence" value="ECO:0000318"/>
    <property type="project" value="GO_Central"/>
</dbReference>
<evidence type="ECO:0000256" key="3">
    <source>
        <dbReference type="ARBA" id="ARBA00022679"/>
    </source>
</evidence>
<dbReference type="Gene3D" id="3.90.1750.10">
    <property type="entry name" value="Hect, E3 ligase catalytic domains"/>
    <property type="match status" value="1"/>
</dbReference>
<evidence type="ECO:0000256" key="5">
    <source>
        <dbReference type="PROSITE-ProRule" id="PRU00104"/>
    </source>
</evidence>
<evidence type="ECO:0000256" key="6">
    <source>
        <dbReference type="SAM" id="Coils"/>
    </source>
</evidence>
<dbReference type="SUPFAM" id="SSF56204">
    <property type="entry name" value="Hect, E3 ligase catalytic domain"/>
    <property type="match status" value="1"/>
</dbReference>
<dbReference type="PROSITE" id="PS50237">
    <property type="entry name" value="HECT"/>
    <property type="match status" value="2"/>
</dbReference>
<feature type="active site" description="Glycyl thioester intermediate" evidence="5">
    <location>
        <position position="2174"/>
    </location>
</feature>
<feature type="coiled-coil region" evidence="6">
    <location>
        <begin position="967"/>
        <end position="994"/>
    </location>
</feature>
<dbReference type="Pfam" id="PF00632">
    <property type="entry name" value="HECT"/>
    <property type="match status" value="1"/>
</dbReference>
<evidence type="ECO:0000256" key="2">
    <source>
        <dbReference type="ARBA" id="ARBA00012485"/>
    </source>
</evidence>
<dbReference type="VEuPathDB" id="TrichDB:TVAGG3_0715090"/>
<evidence type="ECO:0000256" key="4">
    <source>
        <dbReference type="ARBA" id="ARBA00022786"/>
    </source>
</evidence>
<comment type="caution">
    <text evidence="5">Lacks conserved residue(s) required for the propagation of feature annotation.</text>
</comment>
<dbReference type="STRING" id="5722.A2FK98"/>
<gene>
    <name evidence="8" type="ORF">TVAG_335110</name>
</gene>
<dbReference type="VEuPathDB" id="TrichDB:TVAG_335110"/>
<feature type="domain" description="HECT" evidence="7">
    <location>
        <begin position="2057"/>
        <end position="2205"/>
    </location>
</feature>
<dbReference type="InterPro" id="IPR035983">
    <property type="entry name" value="Hect_E3_ubiquitin_ligase"/>
</dbReference>
<reference evidence="8" key="2">
    <citation type="journal article" date="2007" name="Science">
        <title>Draft genome sequence of the sexually transmitted pathogen Trichomonas vaginalis.</title>
        <authorList>
            <person name="Carlton J.M."/>
            <person name="Hirt R.P."/>
            <person name="Silva J.C."/>
            <person name="Delcher A.L."/>
            <person name="Schatz M."/>
            <person name="Zhao Q."/>
            <person name="Wortman J.R."/>
            <person name="Bidwell S.L."/>
            <person name="Alsmark U.C.M."/>
            <person name="Besteiro S."/>
            <person name="Sicheritz-Ponten T."/>
            <person name="Noel C.J."/>
            <person name="Dacks J.B."/>
            <person name="Foster P.G."/>
            <person name="Simillion C."/>
            <person name="Van de Peer Y."/>
            <person name="Miranda-Saavedra D."/>
            <person name="Barton G.J."/>
            <person name="Westrop G.D."/>
            <person name="Mueller S."/>
            <person name="Dessi D."/>
            <person name="Fiori P.L."/>
            <person name="Ren Q."/>
            <person name="Paulsen I."/>
            <person name="Zhang H."/>
            <person name="Bastida-Corcuera F.D."/>
            <person name="Simoes-Barbosa A."/>
            <person name="Brown M.T."/>
            <person name="Hayes R.D."/>
            <person name="Mukherjee M."/>
            <person name="Okumura C.Y."/>
            <person name="Schneider R."/>
            <person name="Smith A.J."/>
            <person name="Vanacova S."/>
            <person name="Villalvazo M."/>
            <person name="Haas B.J."/>
            <person name="Pertea M."/>
            <person name="Feldblyum T.V."/>
            <person name="Utterback T.R."/>
            <person name="Shu C.L."/>
            <person name="Osoegawa K."/>
            <person name="de Jong P.J."/>
            <person name="Hrdy I."/>
            <person name="Horvathova L."/>
            <person name="Zubacova Z."/>
            <person name="Dolezal P."/>
            <person name="Malik S.B."/>
            <person name="Logsdon J.M. Jr."/>
            <person name="Henze K."/>
            <person name="Gupta A."/>
            <person name="Wang C.C."/>
            <person name="Dunne R.L."/>
            <person name="Upcroft J.A."/>
            <person name="Upcroft P."/>
            <person name="White O."/>
            <person name="Salzberg S.L."/>
            <person name="Tang P."/>
            <person name="Chiu C.-H."/>
            <person name="Lee Y.-S."/>
            <person name="Embley T.M."/>
            <person name="Coombs G.H."/>
            <person name="Mottram J.C."/>
            <person name="Tachezy J."/>
            <person name="Fraser-Liggett C.M."/>
            <person name="Johnson P.J."/>
        </authorList>
    </citation>
    <scope>NUCLEOTIDE SEQUENCE [LARGE SCALE GENOMIC DNA]</scope>
    <source>
        <strain evidence="8">G3</strain>
    </source>
</reference>
<dbReference type="GO" id="GO:0000209">
    <property type="term" value="P:protein polyubiquitination"/>
    <property type="evidence" value="ECO:0007669"/>
    <property type="project" value="InterPro"/>
</dbReference>
<keyword evidence="9" id="KW-1185">Reference proteome</keyword>
<dbReference type="eggNOG" id="KOG0940">
    <property type="taxonomic scope" value="Eukaryota"/>
</dbReference>
<organism evidence="8 9">
    <name type="scientific">Trichomonas vaginalis (strain ATCC PRA-98 / G3)</name>
    <dbReference type="NCBI Taxonomy" id="412133"/>
    <lineage>
        <taxon>Eukaryota</taxon>
        <taxon>Metamonada</taxon>
        <taxon>Parabasalia</taxon>
        <taxon>Trichomonadida</taxon>
        <taxon>Trichomonadidae</taxon>
        <taxon>Trichomonas</taxon>
    </lineage>
</organism>